<dbReference type="AlphaFoldDB" id="A0A151IVK0"/>
<sequence>HDTHDMHDTHNDPPSSARILRLSAITQSDRPPFHETSARSKWHDVSRVEPTAVAPPRQLPKNATRVESNRTQPRNLFELTTTCNSLV</sequence>
<feature type="region of interest" description="Disordered" evidence="1">
    <location>
        <begin position="25"/>
        <end position="73"/>
    </location>
</feature>
<gene>
    <name evidence="2" type="ORF">ALC57_16057</name>
</gene>
<protein>
    <submittedName>
        <fullName evidence="2">Uncharacterized protein</fullName>
    </submittedName>
</protein>
<organism evidence="2 3">
    <name type="scientific">Trachymyrmex cornetzi</name>
    <dbReference type="NCBI Taxonomy" id="471704"/>
    <lineage>
        <taxon>Eukaryota</taxon>
        <taxon>Metazoa</taxon>
        <taxon>Ecdysozoa</taxon>
        <taxon>Arthropoda</taxon>
        <taxon>Hexapoda</taxon>
        <taxon>Insecta</taxon>
        <taxon>Pterygota</taxon>
        <taxon>Neoptera</taxon>
        <taxon>Endopterygota</taxon>
        <taxon>Hymenoptera</taxon>
        <taxon>Apocrita</taxon>
        <taxon>Aculeata</taxon>
        <taxon>Formicoidea</taxon>
        <taxon>Formicidae</taxon>
        <taxon>Myrmicinae</taxon>
        <taxon>Trachymyrmex</taxon>
    </lineage>
</organism>
<feature type="compositionally biased region" description="Basic and acidic residues" evidence="1">
    <location>
        <begin position="31"/>
        <end position="47"/>
    </location>
</feature>
<feature type="non-terminal residue" evidence="2">
    <location>
        <position position="1"/>
    </location>
</feature>
<name>A0A151IVK0_9HYME</name>
<evidence type="ECO:0000256" key="1">
    <source>
        <dbReference type="SAM" id="MobiDB-lite"/>
    </source>
</evidence>
<proteinExistence type="predicted"/>
<keyword evidence="3" id="KW-1185">Reference proteome</keyword>
<reference evidence="2 3" key="1">
    <citation type="submission" date="2015-09" db="EMBL/GenBank/DDBJ databases">
        <title>Trachymyrmex cornetzi WGS genome.</title>
        <authorList>
            <person name="Nygaard S."/>
            <person name="Hu H."/>
            <person name="Boomsma J."/>
            <person name="Zhang G."/>
        </authorList>
    </citation>
    <scope>NUCLEOTIDE SEQUENCE [LARGE SCALE GENOMIC DNA]</scope>
    <source>
        <strain evidence="2">Tcor2-1</strain>
        <tissue evidence="2">Whole body</tissue>
    </source>
</reference>
<accession>A0A151IVK0</accession>
<dbReference type="Proteomes" id="UP000078492">
    <property type="component" value="Unassembled WGS sequence"/>
</dbReference>
<evidence type="ECO:0000313" key="2">
    <source>
        <dbReference type="EMBL" id="KYN11779.1"/>
    </source>
</evidence>
<dbReference type="EMBL" id="KQ980890">
    <property type="protein sequence ID" value="KYN11779.1"/>
    <property type="molecule type" value="Genomic_DNA"/>
</dbReference>
<evidence type="ECO:0000313" key="3">
    <source>
        <dbReference type="Proteomes" id="UP000078492"/>
    </source>
</evidence>